<dbReference type="AlphaFoldDB" id="A0A1D2MZ42"/>
<protein>
    <submittedName>
        <fullName evidence="13">FMRFamide receptor</fullName>
    </submittedName>
</protein>
<comment type="similarity">
    <text evidence="2">Belongs to the G-protein coupled receptor 1 family.</text>
</comment>
<proteinExistence type="inferred from homology"/>
<evidence type="ECO:0000256" key="1">
    <source>
        <dbReference type="ARBA" id="ARBA00004651"/>
    </source>
</evidence>
<dbReference type="PRINTS" id="PR00237">
    <property type="entry name" value="GPCRRHODOPSN"/>
</dbReference>
<evidence type="ECO:0000256" key="11">
    <source>
        <dbReference type="SAM" id="Phobius"/>
    </source>
</evidence>
<feature type="transmembrane region" description="Helical" evidence="11">
    <location>
        <begin position="98"/>
        <end position="122"/>
    </location>
</feature>
<evidence type="ECO:0000256" key="2">
    <source>
        <dbReference type="ARBA" id="ARBA00010663"/>
    </source>
</evidence>
<dbReference type="PROSITE" id="PS50262">
    <property type="entry name" value="G_PROTEIN_RECEP_F1_2"/>
    <property type="match status" value="1"/>
</dbReference>
<dbReference type="Pfam" id="PF00001">
    <property type="entry name" value="7tm_1"/>
    <property type="match status" value="1"/>
</dbReference>
<dbReference type="GO" id="GO:0005886">
    <property type="term" value="C:plasma membrane"/>
    <property type="evidence" value="ECO:0007669"/>
    <property type="project" value="UniProtKB-SubCell"/>
</dbReference>
<evidence type="ECO:0000313" key="14">
    <source>
        <dbReference type="Proteomes" id="UP000094527"/>
    </source>
</evidence>
<evidence type="ECO:0000256" key="10">
    <source>
        <dbReference type="ARBA" id="ARBA00023224"/>
    </source>
</evidence>
<dbReference type="PANTHER" id="PTHR46641:SF2">
    <property type="entry name" value="FMRFAMIDE RECEPTOR"/>
    <property type="match status" value="1"/>
</dbReference>
<evidence type="ECO:0000256" key="9">
    <source>
        <dbReference type="ARBA" id="ARBA00023180"/>
    </source>
</evidence>
<feature type="transmembrane region" description="Helical" evidence="11">
    <location>
        <begin position="246"/>
        <end position="269"/>
    </location>
</feature>
<sequence>MWNETDDSIVEGSNIATVDPFAGELDESSKYNIFFTTYNPHSPAYSNNITDLGISINLLKFCLEGVGITTVSVLGVIGNILSIIVLSSSRMRSSSSVFLLCLSFCDITVLVGATLLIGIPSLLAYNPEDGRALVFNIMRILQFGYCIPGFYAFTVTAITGSILFTLALTLDRYLAVCKPFFARNLCTWSRAVVVSSVIMVVNILYNLPKWWEYTYVVEETNNFTIYRPVPAAIRTNVIYDTYYTHFSYLVLMFVTPICSLIVLNVLIYLKIREANKLRKNLSPTQKNENSLTKMLFGVVAVFLMCQLFPAILNMTRYLSGDREMTPEVEFVVVFLFVVNSSVNFLIYCAIGGKFREIFCDMFCCWNSNSRIRRLAASTKTTLRSLSLSSSTTTGRSRAFSIQSQGAIQHANAMLAISPPANQQHPQISMISHHILQP</sequence>
<keyword evidence="9" id="KW-0325">Glycoprotein</keyword>
<dbReference type="PRINTS" id="PR01788">
    <property type="entry name" value="PROSTANOIDR"/>
</dbReference>
<evidence type="ECO:0000313" key="13">
    <source>
        <dbReference type="EMBL" id="ODM98313.1"/>
    </source>
</evidence>
<feature type="domain" description="G-protein coupled receptors family 1 profile" evidence="12">
    <location>
        <begin position="78"/>
        <end position="347"/>
    </location>
</feature>
<evidence type="ECO:0000256" key="4">
    <source>
        <dbReference type="ARBA" id="ARBA00022692"/>
    </source>
</evidence>
<name>A0A1D2MZ42_ORCCI</name>
<dbReference type="CDD" id="cd14978">
    <property type="entry name" value="7tmA_FMRFamide_R-like"/>
    <property type="match status" value="1"/>
</dbReference>
<feature type="transmembrane region" description="Helical" evidence="11">
    <location>
        <begin position="331"/>
        <end position="350"/>
    </location>
</feature>
<organism evidence="13 14">
    <name type="scientific">Orchesella cincta</name>
    <name type="common">Springtail</name>
    <name type="synonym">Podura cincta</name>
    <dbReference type="NCBI Taxonomy" id="48709"/>
    <lineage>
        <taxon>Eukaryota</taxon>
        <taxon>Metazoa</taxon>
        <taxon>Ecdysozoa</taxon>
        <taxon>Arthropoda</taxon>
        <taxon>Hexapoda</taxon>
        <taxon>Collembola</taxon>
        <taxon>Entomobryomorpha</taxon>
        <taxon>Entomobryoidea</taxon>
        <taxon>Orchesellidae</taxon>
        <taxon>Orchesellinae</taxon>
        <taxon>Orchesella</taxon>
    </lineage>
</organism>
<evidence type="ECO:0000256" key="8">
    <source>
        <dbReference type="ARBA" id="ARBA00023170"/>
    </source>
</evidence>
<dbReference type="InterPro" id="IPR008365">
    <property type="entry name" value="Prostanoid_rcpt"/>
</dbReference>
<dbReference type="Gene3D" id="1.20.1070.10">
    <property type="entry name" value="Rhodopsin 7-helix transmembrane proteins"/>
    <property type="match status" value="1"/>
</dbReference>
<comment type="caution">
    <text evidence="13">The sequence shown here is derived from an EMBL/GenBank/DDBJ whole genome shotgun (WGS) entry which is preliminary data.</text>
</comment>
<dbReference type="EMBL" id="LJIJ01000365">
    <property type="protein sequence ID" value="ODM98313.1"/>
    <property type="molecule type" value="Genomic_DNA"/>
</dbReference>
<dbReference type="STRING" id="48709.A0A1D2MZ42"/>
<dbReference type="OrthoDB" id="10011262at2759"/>
<feature type="transmembrane region" description="Helical" evidence="11">
    <location>
        <begin position="290"/>
        <end position="311"/>
    </location>
</feature>
<keyword evidence="14" id="KW-1185">Reference proteome</keyword>
<gene>
    <name evidence="13" type="ORF">Ocin01_08366</name>
</gene>
<accession>A0A1D2MZ42</accession>
<keyword evidence="6" id="KW-0297">G-protein coupled receptor</keyword>
<dbReference type="InterPro" id="IPR017452">
    <property type="entry name" value="GPCR_Rhodpsn_7TM"/>
</dbReference>
<dbReference type="PANTHER" id="PTHR46641">
    <property type="entry name" value="FMRFAMIDE RECEPTOR-RELATED"/>
    <property type="match status" value="1"/>
</dbReference>
<comment type="subcellular location">
    <subcellularLocation>
        <location evidence="1">Cell membrane</location>
        <topology evidence="1">Multi-pass membrane protein</topology>
    </subcellularLocation>
</comment>
<keyword evidence="7 11" id="KW-0472">Membrane</keyword>
<feature type="transmembrane region" description="Helical" evidence="11">
    <location>
        <begin position="65"/>
        <end position="86"/>
    </location>
</feature>
<feature type="transmembrane region" description="Helical" evidence="11">
    <location>
        <begin position="142"/>
        <end position="168"/>
    </location>
</feature>
<dbReference type="Proteomes" id="UP000094527">
    <property type="component" value="Unassembled WGS sequence"/>
</dbReference>
<dbReference type="GO" id="GO:0004930">
    <property type="term" value="F:G protein-coupled receptor activity"/>
    <property type="evidence" value="ECO:0007669"/>
    <property type="project" value="UniProtKB-KW"/>
</dbReference>
<dbReference type="OMA" id="FTHAQFL"/>
<evidence type="ECO:0000259" key="12">
    <source>
        <dbReference type="PROSITE" id="PS50262"/>
    </source>
</evidence>
<dbReference type="SUPFAM" id="SSF81321">
    <property type="entry name" value="Family A G protein-coupled receptor-like"/>
    <property type="match status" value="1"/>
</dbReference>
<dbReference type="SMART" id="SM01381">
    <property type="entry name" value="7TM_GPCR_Srsx"/>
    <property type="match status" value="1"/>
</dbReference>
<keyword evidence="4 11" id="KW-0812">Transmembrane</keyword>
<evidence type="ECO:0000256" key="5">
    <source>
        <dbReference type="ARBA" id="ARBA00022989"/>
    </source>
</evidence>
<keyword evidence="3" id="KW-1003">Cell membrane</keyword>
<keyword evidence="5 11" id="KW-1133">Transmembrane helix</keyword>
<dbReference type="InterPro" id="IPR052954">
    <property type="entry name" value="GPCR-Ligand_Int"/>
</dbReference>
<evidence type="ECO:0000256" key="7">
    <source>
        <dbReference type="ARBA" id="ARBA00023136"/>
    </source>
</evidence>
<dbReference type="InterPro" id="IPR000276">
    <property type="entry name" value="GPCR_Rhodpsn"/>
</dbReference>
<evidence type="ECO:0000256" key="3">
    <source>
        <dbReference type="ARBA" id="ARBA00022475"/>
    </source>
</evidence>
<keyword evidence="10" id="KW-0807">Transducer</keyword>
<evidence type="ECO:0000256" key="6">
    <source>
        <dbReference type="ARBA" id="ARBA00023040"/>
    </source>
</evidence>
<feature type="transmembrane region" description="Helical" evidence="11">
    <location>
        <begin position="180"/>
        <end position="205"/>
    </location>
</feature>
<reference evidence="13 14" key="1">
    <citation type="journal article" date="2016" name="Genome Biol. Evol.">
        <title>Gene Family Evolution Reflects Adaptation to Soil Environmental Stressors in the Genome of the Collembolan Orchesella cincta.</title>
        <authorList>
            <person name="Faddeeva-Vakhrusheva A."/>
            <person name="Derks M.F."/>
            <person name="Anvar S.Y."/>
            <person name="Agamennone V."/>
            <person name="Suring W."/>
            <person name="Smit S."/>
            <person name="van Straalen N.M."/>
            <person name="Roelofs D."/>
        </authorList>
    </citation>
    <scope>NUCLEOTIDE SEQUENCE [LARGE SCALE GENOMIC DNA]</scope>
    <source>
        <tissue evidence="13">Mixed pool</tissue>
    </source>
</reference>
<keyword evidence="8 13" id="KW-0675">Receptor</keyword>